<evidence type="ECO:0000313" key="1">
    <source>
        <dbReference type="EMBL" id="GIY48062.1"/>
    </source>
</evidence>
<organism evidence="1 2">
    <name type="scientific">Caerostris extrusa</name>
    <name type="common">Bark spider</name>
    <name type="synonym">Caerostris bankana</name>
    <dbReference type="NCBI Taxonomy" id="172846"/>
    <lineage>
        <taxon>Eukaryota</taxon>
        <taxon>Metazoa</taxon>
        <taxon>Ecdysozoa</taxon>
        <taxon>Arthropoda</taxon>
        <taxon>Chelicerata</taxon>
        <taxon>Arachnida</taxon>
        <taxon>Araneae</taxon>
        <taxon>Araneomorphae</taxon>
        <taxon>Entelegynae</taxon>
        <taxon>Araneoidea</taxon>
        <taxon>Araneidae</taxon>
        <taxon>Caerostris</taxon>
    </lineage>
</organism>
<reference evidence="1 2" key="1">
    <citation type="submission" date="2021-06" db="EMBL/GenBank/DDBJ databases">
        <title>Caerostris extrusa draft genome.</title>
        <authorList>
            <person name="Kono N."/>
            <person name="Arakawa K."/>
        </authorList>
    </citation>
    <scope>NUCLEOTIDE SEQUENCE [LARGE SCALE GENOMIC DNA]</scope>
</reference>
<accession>A0AAV4TSY9</accession>
<comment type="caution">
    <text evidence="1">The sequence shown here is derived from an EMBL/GenBank/DDBJ whole genome shotgun (WGS) entry which is preliminary data.</text>
</comment>
<name>A0AAV4TSY9_CAEEX</name>
<gene>
    <name evidence="1" type="ORF">CEXT_307231</name>
</gene>
<dbReference type="Proteomes" id="UP001054945">
    <property type="component" value="Unassembled WGS sequence"/>
</dbReference>
<proteinExistence type="predicted"/>
<evidence type="ECO:0000313" key="2">
    <source>
        <dbReference type="Proteomes" id="UP001054945"/>
    </source>
</evidence>
<dbReference type="AlphaFoldDB" id="A0AAV4TSY9"/>
<dbReference type="EMBL" id="BPLR01011670">
    <property type="protein sequence ID" value="GIY48062.1"/>
    <property type="molecule type" value="Genomic_DNA"/>
</dbReference>
<keyword evidence="2" id="KW-1185">Reference proteome</keyword>
<sequence length="73" mass="8520">MKENKPPLDLLYLESKQHLQLNPPERCPQPTTRDMASYKSNRMYPINLEFQALFHCCLTLGDLFLHCSTCVHV</sequence>
<protein>
    <submittedName>
        <fullName evidence="1">Uncharacterized protein</fullName>
    </submittedName>
</protein>